<keyword evidence="1" id="KW-1133">Transmembrane helix</keyword>
<gene>
    <name evidence="2" type="ORF">FYJ33_07425</name>
</gene>
<proteinExistence type="predicted"/>
<comment type="caution">
    <text evidence="2">The sequence shown here is derived from an EMBL/GenBank/DDBJ whole genome shotgun (WGS) entry which is preliminary data.</text>
</comment>
<evidence type="ECO:0000313" key="2">
    <source>
        <dbReference type="EMBL" id="MSR91246.1"/>
    </source>
</evidence>
<name>A0A7X2T131_9CLOT</name>
<keyword evidence="3" id="KW-1185">Reference proteome</keyword>
<accession>A0A7X2T131</accession>
<dbReference type="SUPFAM" id="SSF82171">
    <property type="entry name" value="DPP6 N-terminal domain-like"/>
    <property type="match status" value="1"/>
</dbReference>
<keyword evidence="1" id="KW-0472">Membrane</keyword>
<protein>
    <submittedName>
        <fullName evidence="2">Uncharacterized protein</fullName>
    </submittedName>
</protein>
<evidence type="ECO:0000313" key="3">
    <source>
        <dbReference type="Proteomes" id="UP000460287"/>
    </source>
</evidence>
<organism evidence="2 3">
    <name type="scientific">Inconstantimicrobium porci</name>
    <dbReference type="NCBI Taxonomy" id="2652291"/>
    <lineage>
        <taxon>Bacteria</taxon>
        <taxon>Bacillati</taxon>
        <taxon>Bacillota</taxon>
        <taxon>Clostridia</taxon>
        <taxon>Eubacteriales</taxon>
        <taxon>Clostridiaceae</taxon>
        <taxon>Inconstantimicrobium</taxon>
    </lineage>
</organism>
<dbReference type="RefSeq" id="WP_154531128.1">
    <property type="nucleotide sequence ID" value="NZ_JAQXTV010000055.1"/>
</dbReference>
<dbReference type="EMBL" id="VULX01000008">
    <property type="protein sequence ID" value="MSR91246.1"/>
    <property type="molecule type" value="Genomic_DNA"/>
</dbReference>
<keyword evidence="1" id="KW-0812">Transmembrane</keyword>
<dbReference type="Proteomes" id="UP000460287">
    <property type="component" value="Unassembled WGS sequence"/>
</dbReference>
<evidence type="ECO:0000256" key="1">
    <source>
        <dbReference type="SAM" id="Phobius"/>
    </source>
</evidence>
<reference evidence="2 3" key="1">
    <citation type="submission" date="2019-08" db="EMBL/GenBank/DDBJ databases">
        <title>In-depth cultivation of the pig gut microbiome towards novel bacterial diversity and tailored functional studies.</title>
        <authorList>
            <person name="Wylensek D."/>
            <person name="Hitch T.C.A."/>
            <person name="Clavel T."/>
        </authorList>
    </citation>
    <scope>NUCLEOTIDE SEQUENCE [LARGE SCALE GENOMIC DNA]</scope>
    <source>
        <strain evidence="2 3">WCA-383-APC-5B</strain>
    </source>
</reference>
<sequence>MRNFKRLIAWTIIAVLIECGGFIFLEKVYFSTDLDVKFEKAQNTVKDKVKEPEITFDEGIENLMFSSDGKYGAYLENGQLKTISTKDKSEKTLNSNDGTVEFYKWLDNDSSLIVIKKVFENGAHYYKPVAFDAKKGEEKELSDFDFKSVKIKAAGSQGISDVAFSTATHSIYIKVKKGPTTSDLYYANVMNELKLVKQNRKIGTVVVPITNTNAVYEQLGAIHILNNKYATQVPGVNNPVILGTDDNANVYFGNEVNGKIKKIVYKDFSSNETEWKNYTLDNFVDKKDIYIDYSGKIYINNESTSSALELTTGKTIKYKGKLLQSYSAGLISLDDNKLVKNKLND</sequence>
<dbReference type="AlphaFoldDB" id="A0A7X2T131"/>
<feature type="transmembrane region" description="Helical" evidence="1">
    <location>
        <begin position="7"/>
        <end position="25"/>
    </location>
</feature>